<evidence type="ECO:0000313" key="1">
    <source>
        <dbReference type="EMBL" id="NYB74537.1"/>
    </source>
</evidence>
<dbReference type="AlphaFoldDB" id="A0A974BKQ5"/>
<dbReference type="Proteomes" id="UP000611629">
    <property type="component" value="Unassembled WGS sequence"/>
</dbReference>
<sequence>MNRKKDEKTAKILYEVMESAKALSRELHEKRDKSLWKEIKMPCNLGDIIHGLKKSEMTDIRQNLGIKYLSSLNKDDLASELTKLLPIFFEYTIRKFDRSLFDLITSIVHNSGAIPCADMELSDVEKLMRYGIAFPVKLDKQKVLFMPEELINQYNLLNIIETERVIQRNTEWILLVQGMLYYYGVMDAWRLIKNVEKYVDQKVNIDEFIDVLSFSCYFYEYMDMTDYGYRDSRVHDSRAIIAEHNKRHDVDYYPFTKKYLLKTGDRNNRSLSSEMKSFTDFLLLNYDIPKDGIYEISDQLINIINTGLNPSVIIEYLETWIEIPSFEYLQILTTKVTELYNNTRQWALKGHTPGELFKASSPPNNVIEMPTQNKIGRNDPCPCGSGKKYKKCCGK</sequence>
<proteinExistence type="predicted"/>
<protein>
    <submittedName>
        <fullName evidence="1">SEC-C domain-containing protein</fullName>
    </submittedName>
</protein>
<dbReference type="InterPro" id="IPR004027">
    <property type="entry name" value="SEC_C_motif"/>
</dbReference>
<dbReference type="PANTHER" id="PTHR33747">
    <property type="entry name" value="UPF0225 PROTEIN SCO1677"/>
    <property type="match status" value="1"/>
</dbReference>
<dbReference type="Pfam" id="PF02810">
    <property type="entry name" value="SEC-C"/>
    <property type="match status" value="1"/>
</dbReference>
<dbReference type="EMBL" id="JACBNQ010000010">
    <property type="protein sequence ID" value="NYB74537.1"/>
    <property type="molecule type" value="Genomic_DNA"/>
</dbReference>
<dbReference type="SUPFAM" id="SSF103642">
    <property type="entry name" value="Sec-C motif"/>
    <property type="match status" value="1"/>
</dbReference>
<gene>
    <name evidence="1" type="ORF">HZF24_10365</name>
</gene>
<dbReference type="RefSeq" id="WP_179238245.1">
    <property type="nucleotide sequence ID" value="NZ_JACBNQ010000010.1"/>
</dbReference>
<accession>A0A974BKQ5</accession>
<dbReference type="Gene3D" id="3.10.450.50">
    <property type="match status" value="1"/>
</dbReference>
<evidence type="ECO:0000313" key="2">
    <source>
        <dbReference type="Proteomes" id="UP000611629"/>
    </source>
</evidence>
<keyword evidence="2" id="KW-1185">Reference proteome</keyword>
<dbReference type="PANTHER" id="PTHR33747:SF1">
    <property type="entry name" value="ADENYLATE CYCLASE-ASSOCIATED CAP C-TERMINAL DOMAIN-CONTAINING PROTEIN"/>
    <property type="match status" value="1"/>
</dbReference>
<organism evidence="1 2">
    <name type="scientific">Sedimentibacter hydroxybenzoicus DSM 7310</name>
    <dbReference type="NCBI Taxonomy" id="1123245"/>
    <lineage>
        <taxon>Bacteria</taxon>
        <taxon>Bacillati</taxon>
        <taxon>Bacillota</taxon>
        <taxon>Tissierellia</taxon>
        <taxon>Sedimentibacter</taxon>
    </lineage>
</organism>
<name>A0A974BKQ5_SEDHY</name>
<reference evidence="1" key="1">
    <citation type="submission" date="2020-07" db="EMBL/GenBank/DDBJ databases">
        <title>Genomic analysis of a strain of Sedimentibacter Hydroxybenzoicus DSM7310.</title>
        <authorList>
            <person name="Ma S."/>
        </authorList>
    </citation>
    <scope>NUCLEOTIDE SEQUENCE</scope>
    <source>
        <strain evidence="1">DSM 7310</strain>
    </source>
</reference>
<comment type="caution">
    <text evidence="1">The sequence shown here is derived from an EMBL/GenBank/DDBJ whole genome shotgun (WGS) entry which is preliminary data.</text>
</comment>